<evidence type="ECO:0000256" key="1">
    <source>
        <dbReference type="SAM" id="Phobius"/>
    </source>
</evidence>
<name>A0ABV5ENZ5_9MICO</name>
<accession>A0ABV5ENZ5</accession>
<dbReference type="RefSeq" id="WP_378716355.1">
    <property type="nucleotide sequence ID" value="NZ_JBHLHV010000001.1"/>
</dbReference>
<dbReference type="Proteomes" id="UP001589643">
    <property type="component" value="Unassembled WGS sequence"/>
</dbReference>
<comment type="caution">
    <text evidence="2">The sequence shown here is derived from an EMBL/GenBank/DDBJ whole genome shotgun (WGS) entry which is preliminary data.</text>
</comment>
<keyword evidence="1" id="KW-0472">Membrane</keyword>
<organism evidence="2 3">
    <name type="scientific">Microbacterium plantarum</name>
    <dbReference type="NCBI Taxonomy" id="1816425"/>
    <lineage>
        <taxon>Bacteria</taxon>
        <taxon>Bacillati</taxon>
        <taxon>Actinomycetota</taxon>
        <taxon>Actinomycetes</taxon>
        <taxon>Micrococcales</taxon>
        <taxon>Microbacteriaceae</taxon>
        <taxon>Microbacterium</taxon>
    </lineage>
</organism>
<keyword evidence="1" id="KW-0812">Transmembrane</keyword>
<keyword evidence="1" id="KW-1133">Transmembrane helix</keyword>
<evidence type="ECO:0000313" key="3">
    <source>
        <dbReference type="Proteomes" id="UP001589643"/>
    </source>
</evidence>
<proteinExistence type="predicted"/>
<sequence length="71" mass="7496">MGIRWSDREVANRALLVLSAVFFVGGLALVVTALIRGQASGVSAGLILMTSSALLFRVTYRADDGGSDPER</sequence>
<reference evidence="2 3" key="1">
    <citation type="submission" date="2024-08" db="EMBL/GenBank/DDBJ databases">
        <title>Heavy metals resistant antinobacteria isolated from wastewater.</title>
        <authorList>
            <person name="Roman Ponce B."/>
            <person name="Blanco Mercado M.A."/>
            <person name="Avila Aldana I.N."/>
            <person name="Morales Arrieta S."/>
        </authorList>
    </citation>
    <scope>NUCLEOTIDE SEQUENCE [LARGE SCALE GENOMIC DNA]</scope>
    <source>
        <strain evidence="3">sma-1</strain>
    </source>
</reference>
<gene>
    <name evidence="2" type="ORF">AB7P39_02315</name>
</gene>
<keyword evidence="3" id="KW-1185">Reference proteome</keyword>
<feature type="transmembrane region" description="Helical" evidence="1">
    <location>
        <begin position="41"/>
        <end position="60"/>
    </location>
</feature>
<protein>
    <submittedName>
        <fullName evidence="2">Uncharacterized protein</fullName>
    </submittedName>
</protein>
<evidence type="ECO:0000313" key="2">
    <source>
        <dbReference type="EMBL" id="MFB8891671.1"/>
    </source>
</evidence>
<dbReference type="EMBL" id="JBHLHV010000001">
    <property type="protein sequence ID" value="MFB8891671.1"/>
    <property type="molecule type" value="Genomic_DNA"/>
</dbReference>
<feature type="transmembrane region" description="Helical" evidence="1">
    <location>
        <begin position="14"/>
        <end position="35"/>
    </location>
</feature>